<sequence>MNLLTIENGTGNDSPTRYHVAILVHLAIFVAACAAFTIVLLDVLVVLLVVRSVRLPVAASIALVFVLGAVGARTVLSRSMPQSSQALPNFFVVEQIVAARLHVVGGAGKHDQRLVRVFHAREVHLHVELFLDLAQPLTAEPDEPTVDALIDPDLLLVDRAERVDHAENLVASRQSLLLVARDRDDAVLRIVLLGEGNLHTVVCTDLVNDHPTAADDLLMEGRVHLHLNLERAQLAILAVLLELLDALGDRDLRLGDGRLRARHLDDVELLVLRRHLDVHVVRVHQLLHVAPLLPDQRAVQIERHTDLLRLGDQRQQCLPRRLALLLVATDANQVRGTVHRFRHCRRGRSRFATVAIDFRLSDTGRGVALHRQGSASTVLGGRDGPLVDDGRHRYRCHVLAGTTLRELDVHTKLGGDALHLEASAAHHDAMVLGGNVALDRHQRLELADDLEDAQLGRLDAVLRAL</sequence>
<accession>A0A182JAM6</accession>
<proteinExistence type="predicted"/>
<dbReference type="AlphaFoldDB" id="A0A182JAM6"/>
<evidence type="ECO:0000313" key="1">
    <source>
        <dbReference type="EnsemblMetazoa" id="AATE014518-PA.1"/>
    </source>
</evidence>
<dbReference type="EnsemblMetazoa" id="AATE014518-RA">
    <property type="protein sequence ID" value="AATE014518-PA.1"/>
    <property type="gene ID" value="AATE014518"/>
</dbReference>
<dbReference type="VEuPathDB" id="VectorBase:AATE014518"/>
<name>A0A182JAM6_ANOAO</name>
<protein>
    <submittedName>
        <fullName evidence="1">Uncharacterized protein</fullName>
    </submittedName>
</protein>
<reference evidence="1" key="1">
    <citation type="submission" date="2022-08" db="UniProtKB">
        <authorList>
            <consortium name="EnsemblMetazoa"/>
        </authorList>
    </citation>
    <scope>IDENTIFICATION</scope>
    <source>
        <strain evidence="1">EBRO</strain>
    </source>
</reference>
<organism evidence="1">
    <name type="scientific">Anopheles atroparvus</name>
    <name type="common">European mosquito</name>
    <dbReference type="NCBI Taxonomy" id="41427"/>
    <lineage>
        <taxon>Eukaryota</taxon>
        <taxon>Metazoa</taxon>
        <taxon>Ecdysozoa</taxon>
        <taxon>Arthropoda</taxon>
        <taxon>Hexapoda</taxon>
        <taxon>Insecta</taxon>
        <taxon>Pterygota</taxon>
        <taxon>Neoptera</taxon>
        <taxon>Endopterygota</taxon>
        <taxon>Diptera</taxon>
        <taxon>Nematocera</taxon>
        <taxon>Culicoidea</taxon>
        <taxon>Culicidae</taxon>
        <taxon>Anophelinae</taxon>
        <taxon>Anopheles</taxon>
    </lineage>
</organism>